<evidence type="ECO:0000256" key="5">
    <source>
        <dbReference type="ARBA" id="ARBA00022989"/>
    </source>
</evidence>
<evidence type="ECO:0000256" key="2">
    <source>
        <dbReference type="ARBA" id="ARBA00022516"/>
    </source>
</evidence>
<evidence type="ECO:0000256" key="7">
    <source>
        <dbReference type="ARBA" id="ARBA00023136"/>
    </source>
</evidence>
<evidence type="ECO:0000256" key="1">
    <source>
        <dbReference type="ARBA" id="ARBA00022475"/>
    </source>
</evidence>
<evidence type="ECO:0000313" key="11">
    <source>
        <dbReference type="EMBL" id="MDL5377770.1"/>
    </source>
</evidence>
<dbReference type="InterPro" id="IPR003811">
    <property type="entry name" value="G3P_acylTferase_PlsY"/>
</dbReference>
<feature type="transmembrane region" description="Helical" evidence="10">
    <location>
        <begin position="134"/>
        <end position="162"/>
    </location>
</feature>
<keyword evidence="9" id="KW-1208">Phospholipid metabolism</keyword>
<evidence type="ECO:0000313" key="12">
    <source>
        <dbReference type="Proteomes" id="UP001230807"/>
    </source>
</evidence>
<name>A0ABT7MRF5_9BACL</name>
<dbReference type="PANTHER" id="PTHR30309:SF0">
    <property type="entry name" value="GLYCEROL-3-PHOSPHATE ACYLTRANSFERASE-RELATED"/>
    <property type="match status" value="1"/>
</dbReference>
<proteinExistence type="predicted"/>
<keyword evidence="7 10" id="KW-0472">Membrane</keyword>
<keyword evidence="1" id="KW-1003">Cell membrane</keyword>
<dbReference type="EC" id="2.3.1.275" evidence="11"/>
<reference evidence="11 12" key="1">
    <citation type="submission" date="2023-06" db="EMBL/GenBank/DDBJ databases">
        <title>Influencing factors and mechanism of Cr(VI) reduction by facultative anaerobic Exiguobacterium sp. PY14.</title>
        <authorList>
            <person name="Zou L."/>
        </authorList>
    </citation>
    <scope>NUCLEOTIDE SEQUENCE [LARGE SCALE GENOMIC DNA]</scope>
    <source>
        <strain evidence="11 12">PY14</strain>
    </source>
</reference>
<keyword evidence="4 10" id="KW-0812">Transmembrane</keyword>
<keyword evidence="6" id="KW-0443">Lipid metabolism</keyword>
<keyword evidence="8" id="KW-0594">Phospholipid biosynthesis</keyword>
<evidence type="ECO:0000256" key="4">
    <source>
        <dbReference type="ARBA" id="ARBA00022692"/>
    </source>
</evidence>
<keyword evidence="3 11" id="KW-0808">Transferase</keyword>
<dbReference type="Proteomes" id="UP001230807">
    <property type="component" value="Unassembled WGS sequence"/>
</dbReference>
<feature type="transmembrane region" description="Helical" evidence="10">
    <location>
        <begin position="96"/>
        <end position="122"/>
    </location>
</feature>
<keyword evidence="2" id="KW-0444">Lipid biosynthesis</keyword>
<keyword evidence="5 10" id="KW-1133">Transmembrane helix</keyword>
<accession>A0ABT7MRF5</accession>
<dbReference type="RefSeq" id="WP_214834014.1">
    <property type="nucleotide sequence ID" value="NZ_CP183077.1"/>
</dbReference>
<dbReference type="Pfam" id="PF02660">
    <property type="entry name" value="G3P_acyltransf"/>
    <property type="match status" value="1"/>
</dbReference>
<dbReference type="EMBL" id="JASWER010000011">
    <property type="protein sequence ID" value="MDL5377770.1"/>
    <property type="molecule type" value="Genomic_DNA"/>
</dbReference>
<keyword evidence="12" id="KW-1185">Reference proteome</keyword>
<organism evidence="11 12">
    <name type="scientific">Exiguobacterium mexicanum</name>
    <dbReference type="NCBI Taxonomy" id="340146"/>
    <lineage>
        <taxon>Bacteria</taxon>
        <taxon>Bacillati</taxon>
        <taxon>Bacillota</taxon>
        <taxon>Bacilli</taxon>
        <taxon>Bacillales</taxon>
        <taxon>Bacillales Family XII. Incertae Sedis</taxon>
        <taxon>Exiguobacterium</taxon>
    </lineage>
</organism>
<evidence type="ECO:0000256" key="10">
    <source>
        <dbReference type="SAM" id="Phobius"/>
    </source>
</evidence>
<keyword evidence="11" id="KW-0012">Acyltransferase</keyword>
<dbReference type="GO" id="GO:0016746">
    <property type="term" value="F:acyltransferase activity"/>
    <property type="evidence" value="ECO:0007669"/>
    <property type="project" value="UniProtKB-KW"/>
</dbReference>
<dbReference type="SMART" id="SM01207">
    <property type="entry name" value="G3P_acyltransf"/>
    <property type="match status" value="1"/>
</dbReference>
<dbReference type="PANTHER" id="PTHR30309">
    <property type="entry name" value="INNER MEMBRANE PROTEIN YGIH"/>
    <property type="match status" value="1"/>
</dbReference>
<gene>
    <name evidence="11" type="ORF">QR695_12250</name>
</gene>
<protein>
    <submittedName>
        <fullName evidence="11">Glycerol-3-phosphate acyltransferase</fullName>
        <ecNumber evidence="11">2.3.1.275</ecNumber>
    </submittedName>
</protein>
<evidence type="ECO:0000256" key="9">
    <source>
        <dbReference type="ARBA" id="ARBA00023264"/>
    </source>
</evidence>
<feature type="transmembrane region" description="Helical" evidence="10">
    <location>
        <begin position="61"/>
        <end position="84"/>
    </location>
</feature>
<evidence type="ECO:0000256" key="6">
    <source>
        <dbReference type="ARBA" id="ARBA00023098"/>
    </source>
</evidence>
<evidence type="ECO:0000256" key="3">
    <source>
        <dbReference type="ARBA" id="ARBA00022679"/>
    </source>
</evidence>
<sequence length="171" mass="18563">MWIIIVGYVVGSILGGRLYGMWSGQHLATTGSGNTGARNALRTGGKQAFLFVYGFDVLKTVLVLSISGPYFFETGLVLTLGHIYPIWHIRSGGKGYAVFSGIILAYSPLWFIGGLLLLLLLIKLTRNSRETGLVMLVLLPLAAWGDATDVGLASLTMLLIVYHHIRGKQRA</sequence>
<comment type="caution">
    <text evidence="11">The sequence shown here is derived from an EMBL/GenBank/DDBJ whole genome shotgun (WGS) entry which is preliminary data.</text>
</comment>
<evidence type="ECO:0000256" key="8">
    <source>
        <dbReference type="ARBA" id="ARBA00023209"/>
    </source>
</evidence>